<comment type="catalytic activity">
    <reaction evidence="1">
        <text>Endonucleolytic cleavage to 5'-phosphomonoester.</text>
        <dbReference type="EC" id="3.1.26.4"/>
    </reaction>
</comment>
<dbReference type="Pfam" id="PF14534">
    <property type="entry name" value="DUF4440"/>
    <property type="match status" value="1"/>
</dbReference>
<evidence type="ECO:0000259" key="11">
    <source>
        <dbReference type="PROSITE" id="PS50879"/>
    </source>
</evidence>
<evidence type="ECO:0000256" key="4">
    <source>
        <dbReference type="ARBA" id="ARBA00011245"/>
    </source>
</evidence>
<keyword evidence="7" id="KW-0479">Metal-binding</keyword>
<evidence type="ECO:0000256" key="7">
    <source>
        <dbReference type="ARBA" id="ARBA00022723"/>
    </source>
</evidence>
<comment type="subunit">
    <text evidence="4">Monomer.</text>
</comment>
<dbReference type="InterPro" id="IPR012337">
    <property type="entry name" value="RNaseH-like_sf"/>
</dbReference>
<dbReference type="RefSeq" id="WP_343872010.1">
    <property type="nucleotide sequence ID" value="NZ_BAAAIX010000004.1"/>
</dbReference>
<name>A0ABW4RYG4_9ACTN</name>
<keyword evidence="10" id="KW-0460">Magnesium</keyword>
<proteinExistence type="inferred from homology"/>
<dbReference type="Pfam" id="PF00075">
    <property type="entry name" value="RNase_H"/>
    <property type="match status" value="1"/>
</dbReference>
<organism evidence="12 13">
    <name type="scientific">Luteococcus peritonei</name>
    <dbReference type="NCBI Taxonomy" id="88874"/>
    <lineage>
        <taxon>Bacteria</taxon>
        <taxon>Bacillati</taxon>
        <taxon>Actinomycetota</taxon>
        <taxon>Actinomycetes</taxon>
        <taxon>Propionibacteriales</taxon>
        <taxon>Propionibacteriaceae</taxon>
        <taxon>Luteococcus</taxon>
    </lineage>
</organism>
<dbReference type="Gene3D" id="3.10.450.50">
    <property type="match status" value="1"/>
</dbReference>
<keyword evidence="8" id="KW-0255">Endonuclease</keyword>
<dbReference type="InterPro" id="IPR036397">
    <property type="entry name" value="RNaseH_sf"/>
</dbReference>
<keyword evidence="13" id="KW-1185">Reference proteome</keyword>
<evidence type="ECO:0000256" key="10">
    <source>
        <dbReference type="ARBA" id="ARBA00022842"/>
    </source>
</evidence>
<reference evidence="13" key="1">
    <citation type="journal article" date="2019" name="Int. J. Syst. Evol. Microbiol.">
        <title>The Global Catalogue of Microorganisms (GCM) 10K type strain sequencing project: providing services to taxonomists for standard genome sequencing and annotation.</title>
        <authorList>
            <consortium name="The Broad Institute Genomics Platform"/>
            <consortium name="The Broad Institute Genome Sequencing Center for Infectious Disease"/>
            <person name="Wu L."/>
            <person name="Ma J."/>
        </authorList>
    </citation>
    <scope>NUCLEOTIDE SEQUENCE [LARGE SCALE GENOMIC DNA]</scope>
    <source>
        <strain evidence="13">CAIM 431</strain>
    </source>
</reference>
<dbReference type="InterPro" id="IPR027843">
    <property type="entry name" value="DUF4440"/>
</dbReference>
<evidence type="ECO:0000256" key="5">
    <source>
        <dbReference type="ARBA" id="ARBA00012180"/>
    </source>
</evidence>
<evidence type="ECO:0000256" key="2">
    <source>
        <dbReference type="ARBA" id="ARBA00001946"/>
    </source>
</evidence>
<gene>
    <name evidence="12" type="ORF">ACFSCS_10990</name>
</gene>
<keyword evidence="6" id="KW-0540">Nuclease</keyword>
<dbReference type="InterPro" id="IPR032710">
    <property type="entry name" value="NTF2-like_dom_sf"/>
</dbReference>
<dbReference type="InterPro" id="IPR050092">
    <property type="entry name" value="RNase_H"/>
</dbReference>
<comment type="caution">
    <text evidence="12">The sequence shown here is derived from an EMBL/GenBank/DDBJ whole genome shotgun (WGS) entry which is preliminary data.</text>
</comment>
<comment type="cofactor">
    <cofactor evidence="2">
        <name>Mg(2+)</name>
        <dbReference type="ChEBI" id="CHEBI:18420"/>
    </cofactor>
</comment>
<dbReference type="CDD" id="cd09278">
    <property type="entry name" value="RNase_HI_prokaryote_like"/>
    <property type="match status" value="1"/>
</dbReference>
<protein>
    <recommendedName>
        <fullName evidence="5">ribonuclease H</fullName>
        <ecNumber evidence="5">3.1.26.4</ecNumber>
    </recommendedName>
</protein>
<accession>A0ABW4RYG4</accession>
<dbReference type="Gene3D" id="3.30.420.10">
    <property type="entry name" value="Ribonuclease H-like superfamily/Ribonuclease H"/>
    <property type="match status" value="1"/>
</dbReference>
<dbReference type="PANTHER" id="PTHR10642:SF26">
    <property type="entry name" value="RIBONUCLEASE H1"/>
    <property type="match status" value="1"/>
</dbReference>
<evidence type="ECO:0000256" key="3">
    <source>
        <dbReference type="ARBA" id="ARBA00005300"/>
    </source>
</evidence>
<keyword evidence="9" id="KW-0378">Hydrolase</keyword>
<dbReference type="InterPro" id="IPR022892">
    <property type="entry name" value="RNaseHI"/>
</dbReference>
<dbReference type="SUPFAM" id="SSF53098">
    <property type="entry name" value="Ribonuclease H-like"/>
    <property type="match status" value="1"/>
</dbReference>
<evidence type="ECO:0000256" key="8">
    <source>
        <dbReference type="ARBA" id="ARBA00022759"/>
    </source>
</evidence>
<dbReference type="PANTHER" id="PTHR10642">
    <property type="entry name" value="RIBONUCLEASE H1"/>
    <property type="match status" value="1"/>
</dbReference>
<evidence type="ECO:0000256" key="6">
    <source>
        <dbReference type="ARBA" id="ARBA00022722"/>
    </source>
</evidence>
<dbReference type="PROSITE" id="PS50879">
    <property type="entry name" value="RNASE_H_1"/>
    <property type="match status" value="1"/>
</dbReference>
<dbReference type="EC" id="3.1.26.4" evidence="5"/>
<dbReference type="SUPFAM" id="SSF54427">
    <property type="entry name" value="NTF2-like"/>
    <property type="match status" value="1"/>
</dbReference>
<comment type="similarity">
    <text evidence="3">Belongs to the RNase H family.</text>
</comment>
<evidence type="ECO:0000313" key="13">
    <source>
        <dbReference type="Proteomes" id="UP001597326"/>
    </source>
</evidence>
<feature type="domain" description="RNase H type-1" evidence="11">
    <location>
        <begin position="1"/>
        <end position="138"/>
    </location>
</feature>
<dbReference type="Proteomes" id="UP001597326">
    <property type="component" value="Unassembled WGS sequence"/>
</dbReference>
<sequence>MITAAADGSSLSNPGPAGWAWYVDEGCWASGGWPHGTNNMGELMAVLNLLQQTAVAPDEELHVLCDSQYVINCITKWMAGWKRKGWRKADGKPVMNVELLQEIDRVIAGRTVSFEWVKGHAGHAMNEAADQRAQAAARAYRDGTAVDPGPGFQGAGHDGAVSLDVAPTAAPVELDLFSFDETEPAAHGSVDADDVVALEESLLLDSVRSDRRRVEALLHPDFTEIGASGRIWSRARMLASIEPLTNRTTLEVVGVDTLVDGLVLLRWRSRSRGAVVLRSSLWQRTAQGWQLRFHQGTPADH</sequence>
<dbReference type="InterPro" id="IPR002156">
    <property type="entry name" value="RNaseH_domain"/>
</dbReference>
<evidence type="ECO:0000313" key="12">
    <source>
        <dbReference type="EMBL" id="MFD1890700.1"/>
    </source>
</evidence>
<evidence type="ECO:0000256" key="1">
    <source>
        <dbReference type="ARBA" id="ARBA00000077"/>
    </source>
</evidence>
<dbReference type="EMBL" id="JBHUFZ010000025">
    <property type="protein sequence ID" value="MFD1890700.1"/>
    <property type="molecule type" value="Genomic_DNA"/>
</dbReference>
<evidence type="ECO:0000256" key="9">
    <source>
        <dbReference type="ARBA" id="ARBA00022801"/>
    </source>
</evidence>